<evidence type="ECO:0000256" key="1">
    <source>
        <dbReference type="SAM" id="MobiDB-lite"/>
    </source>
</evidence>
<gene>
    <name evidence="2" type="ORF">FHL15_005807</name>
</gene>
<comment type="caution">
    <text evidence="2">The sequence shown here is derived from an EMBL/GenBank/DDBJ whole genome shotgun (WGS) entry which is preliminary data.</text>
</comment>
<feature type="region of interest" description="Disordered" evidence="1">
    <location>
        <begin position="1"/>
        <end position="21"/>
    </location>
</feature>
<evidence type="ECO:0000313" key="3">
    <source>
        <dbReference type="Proteomes" id="UP000319160"/>
    </source>
</evidence>
<dbReference type="AlphaFoldDB" id="A0A553HZ49"/>
<accession>A0A553HZ49</accession>
<dbReference type="Proteomes" id="UP000319160">
    <property type="component" value="Unassembled WGS sequence"/>
</dbReference>
<proteinExistence type="predicted"/>
<feature type="region of interest" description="Disordered" evidence="1">
    <location>
        <begin position="258"/>
        <end position="299"/>
    </location>
</feature>
<evidence type="ECO:0000313" key="2">
    <source>
        <dbReference type="EMBL" id="TRX93228.1"/>
    </source>
</evidence>
<protein>
    <submittedName>
        <fullName evidence="2">Uncharacterized protein</fullName>
    </submittedName>
</protein>
<feature type="region of interest" description="Disordered" evidence="1">
    <location>
        <begin position="35"/>
        <end position="54"/>
    </location>
</feature>
<dbReference type="EMBL" id="VFLP01000030">
    <property type="protein sequence ID" value="TRX93228.1"/>
    <property type="molecule type" value="Genomic_DNA"/>
</dbReference>
<organism evidence="2 3">
    <name type="scientific">Xylaria flabelliformis</name>
    <dbReference type="NCBI Taxonomy" id="2512241"/>
    <lineage>
        <taxon>Eukaryota</taxon>
        <taxon>Fungi</taxon>
        <taxon>Dikarya</taxon>
        <taxon>Ascomycota</taxon>
        <taxon>Pezizomycotina</taxon>
        <taxon>Sordariomycetes</taxon>
        <taxon>Xylariomycetidae</taxon>
        <taxon>Xylariales</taxon>
        <taxon>Xylariaceae</taxon>
        <taxon>Xylaria</taxon>
    </lineage>
</organism>
<reference evidence="3" key="1">
    <citation type="submission" date="2019-06" db="EMBL/GenBank/DDBJ databases">
        <title>Draft genome sequence of the griseofulvin-producing fungus Xylaria cubensis strain G536.</title>
        <authorList>
            <person name="Mead M.E."/>
            <person name="Raja H.A."/>
            <person name="Steenwyk J.L."/>
            <person name="Knowles S.L."/>
            <person name="Oberlies N.H."/>
            <person name="Rokas A."/>
        </authorList>
    </citation>
    <scope>NUCLEOTIDE SEQUENCE [LARGE SCALE GENOMIC DNA]</scope>
    <source>
        <strain evidence="3">G536</strain>
    </source>
</reference>
<feature type="compositionally biased region" description="Acidic residues" evidence="1">
    <location>
        <begin position="43"/>
        <end position="54"/>
    </location>
</feature>
<name>A0A553HZ49_9PEZI</name>
<sequence length="299" mass="34844">MKVQQHDQQPHQLSCTESAGDPGIRKIEVMIKVEKEQGQIQYENDDPDEDDPDIPDIPDIHIALHPSVERTAGMQRFRLYSGNLVREYLDIKAGEIAQMTPGCQDECCQKEEFTTTLQDWEDMVYHDLMGSQWTDESILRFEPSHEMFKKIEDRDLDRLMQALRSNLNPDRARVNDLFPTDGELLQDNVSENLYLYPRDRGEGIYRMHCLRMKKLLDRSSFRLEEWVTSAAAMEWARRKALKEGWVLERLEAKYRGAADERRRSIAGPDCDGMPESMAEGGKNRESRPRKTKVQKEMHV</sequence>
<keyword evidence="3" id="KW-1185">Reference proteome</keyword>
<feature type="compositionally biased region" description="Basic and acidic residues" evidence="1">
    <location>
        <begin position="281"/>
        <end position="299"/>
    </location>
</feature>
<dbReference type="OrthoDB" id="10341711at2759"/>